<evidence type="ECO:0000256" key="1">
    <source>
        <dbReference type="SAM" id="Phobius"/>
    </source>
</evidence>
<keyword evidence="3" id="KW-1185">Reference proteome</keyword>
<evidence type="ECO:0000313" key="3">
    <source>
        <dbReference type="Proteomes" id="UP000653305"/>
    </source>
</evidence>
<dbReference type="GO" id="GO:0016746">
    <property type="term" value="F:acyltransferase activity"/>
    <property type="evidence" value="ECO:0007669"/>
    <property type="project" value="UniProtKB-KW"/>
</dbReference>
<feature type="transmembrane region" description="Helical" evidence="1">
    <location>
        <begin position="155"/>
        <end position="174"/>
    </location>
</feature>
<accession>A0A830CTB3</accession>
<organism evidence="2 3">
    <name type="scientific">Phtheirospermum japonicum</name>
    <dbReference type="NCBI Taxonomy" id="374723"/>
    <lineage>
        <taxon>Eukaryota</taxon>
        <taxon>Viridiplantae</taxon>
        <taxon>Streptophyta</taxon>
        <taxon>Embryophyta</taxon>
        <taxon>Tracheophyta</taxon>
        <taxon>Spermatophyta</taxon>
        <taxon>Magnoliopsida</taxon>
        <taxon>eudicotyledons</taxon>
        <taxon>Gunneridae</taxon>
        <taxon>Pentapetalae</taxon>
        <taxon>asterids</taxon>
        <taxon>lamiids</taxon>
        <taxon>Lamiales</taxon>
        <taxon>Orobanchaceae</taxon>
        <taxon>Orobanchaceae incertae sedis</taxon>
        <taxon>Phtheirospermum</taxon>
    </lineage>
</organism>
<feature type="transmembrane region" description="Helical" evidence="1">
    <location>
        <begin position="57"/>
        <end position="76"/>
    </location>
</feature>
<dbReference type="EMBL" id="BMAC01000746">
    <property type="protein sequence ID" value="GFQ02407.1"/>
    <property type="molecule type" value="Genomic_DNA"/>
</dbReference>
<dbReference type="Proteomes" id="UP000653305">
    <property type="component" value="Unassembled WGS sequence"/>
</dbReference>
<protein>
    <submittedName>
        <fullName evidence="2">Probable protein s-acyltransferase 17</fullName>
    </submittedName>
</protein>
<gene>
    <name evidence="2" type="ORF">PHJA_002384700</name>
</gene>
<keyword evidence="2" id="KW-0012">Acyltransferase</keyword>
<feature type="non-terminal residue" evidence="2">
    <location>
        <position position="335"/>
    </location>
</feature>
<name>A0A830CTB3_9LAMI</name>
<sequence length="335" mass="38023">PQYYSPRSLKLPLVINASAMASGVVHGLVTLLVIVSFLCGQWPIFQATFIQRIHFFIYLRAPTTISGDLYILLAGLRARMRFSPLSTIVAIDPTQLYRYMSFLVVGFGILLFLLTSFSDPGVINSTNVSQYLSAYPYDNIIFSAKECSTCKIPKHFLICIYGIVALALILAGRLKELQVIHVLTDYYGIENSFRKLAPLVVQWLVNSYNTQILIMVFLAVISLLLAGFFLYHAKLCLTNTTTNESFKWQEHLSWQRKVNEAKASAAAMKASLGELNQEKKPRESKWKTFFRRSRLEEVRVVKNNIYDEGIVHNIYEVAIPLSTRRSFLLNKSKSG</sequence>
<keyword evidence="1" id="KW-0812">Transmembrane</keyword>
<feature type="transmembrane region" description="Helical" evidence="1">
    <location>
        <begin position="212"/>
        <end position="231"/>
    </location>
</feature>
<feature type="transmembrane region" description="Helical" evidence="1">
    <location>
        <begin position="20"/>
        <end position="45"/>
    </location>
</feature>
<dbReference type="OrthoDB" id="5977743at2759"/>
<keyword evidence="1" id="KW-1133">Transmembrane helix</keyword>
<keyword evidence="1" id="KW-0472">Membrane</keyword>
<evidence type="ECO:0000313" key="2">
    <source>
        <dbReference type="EMBL" id="GFQ02407.1"/>
    </source>
</evidence>
<feature type="transmembrane region" description="Helical" evidence="1">
    <location>
        <begin position="96"/>
        <end position="114"/>
    </location>
</feature>
<keyword evidence="2" id="KW-0808">Transferase</keyword>
<comment type="caution">
    <text evidence="2">The sequence shown here is derived from an EMBL/GenBank/DDBJ whole genome shotgun (WGS) entry which is preliminary data.</text>
</comment>
<proteinExistence type="predicted"/>
<dbReference type="AlphaFoldDB" id="A0A830CTB3"/>
<reference evidence="2" key="1">
    <citation type="submission" date="2020-07" db="EMBL/GenBank/DDBJ databases">
        <title>Ethylene signaling mediates host invasion by parasitic plants.</title>
        <authorList>
            <person name="Yoshida S."/>
        </authorList>
    </citation>
    <scope>NUCLEOTIDE SEQUENCE</scope>
    <source>
        <strain evidence="2">Okayama</strain>
    </source>
</reference>